<feature type="repeat" description="HEAT" evidence="2">
    <location>
        <begin position="43"/>
        <end position="81"/>
    </location>
</feature>
<evidence type="ECO:0000313" key="3">
    <source>
        <dbReference type="Ensembl" id="ENSCCRP00015025510.1"/>
    </source>
</evidence>
<dbReference type="GO" id="GO:0000159">
    <property type="term" value="C:protein phosphatase type 2A complex"/>
    <property type="evidence" value="ECO:0007669"/>
    <property type="project" value="TreeGrafter"/>
</dbReference>
<dbReference type="AlphaFoldDB" id="A0A8C1YRN8"/>
<dbReference type="GO" id="GO:0019888">
    <property type="term" value="F:protein phosphatase regulator activity"/>
    <property type="evidence" value="ECO:0007669"/>
    <property type="project" value="TreeGrafter"/>
</dbReference>
<dbReference type="GO" id="GO:0005634">
    <property type="term" value="C:nucleus"/>
    <property type="evidence" value="ECO:0007669"/>
    <property type="project" value="TreeGrafter"/>
</dbReference>
<dbReference type="InterPro" id="IPR011989">
    <property type="entry name" value="ARM-like"/>
</dbReference>
<sequence length="142" mass="15879">MLAYELTLVSLPCSTVCAIREANTCNLMKLVEKFGAEWTQNTIVPKVLGMASDSNYLHRMTSLFCINALSEVCGQEITTKHMLPVVLKMSTDQVARCLQKIRPVLDSKVKPVLEKLATDQDMDVKYFALEAISGMYLFNLPT</sequence>
<dbReference type="PROSITE" id="PS50077">
    <property type="entry name" value="HEAT_REPEAT"/>
    <property type="match status" value="1"/>
</dbReference>
<evidence type="ECO:0000256" key="1">
    <source>
        <dbReference type="ARBA" id="ARBA00022737"/>
    </source>
</evidence>
<proteinExistence type="predicted"/>
<evidence type="ECO:0000256" key="2">
    <source>
        <dbReference type="PROSITE-ProRule" id="PRU00103"/>
    </source>
</evidence>
<organism evidence="3 4">
    <name type="scientific">Cyprinus carpio</name>
    <name type="common">Common carp</name>
    <dbReference type="NCBI Taxonomy" id="7962"/>
    <lineage>
        <taxon>Eukaryota</taxon>
        <taxon>Metazoa</taxon>
        <taxon>Chordata</taxon>
        <taxon>Craniata</taxon>
        <taxon>Vertebrata</taxon>
        <taxon>Euteleostomi</taxon>
        <taxon>Actinopterygii</taxon>
        <taxon>Neopterygii</taxon>
        <taxon>Teleostei</taxon>
        <taxon>Ostariophysi</taxon>
        <taxon>Cypriniformes</taxon>
        <taxon>Cyprinidae</taxon>
        <taxon>Cyprininae</taxon>
        <taxon>Cyprinus</taxon>
    </lineage>
</organism>
<dbReference type="InterPro" id="IPR021133">
    <property type="entry name" value="HEAT_type_2"/>
</dbReference>
<dbReference type="InterPro" id="IPR051023">
    <property type="entry name" value="PP2A_Regulatory_Subunit_A"/>
</dbReference>
<keyword evidence="1" id="KW-0677">Repeat</keyword>
<dbReference type="SUPFAM" id="SSF48371">
    <property type="entry name" value="ARM repeat"/>
    <property type="match status" value="1"/>
</dbReference>
<dbReference type="PANTHER" id="PTHR10648">
    <property type="entry name" value="SERINE/THREONINE-PROTEIN PHOSPHATASE PP2A 65 KDA REGULATORY SUBUNIT"/>
    <property type="match status" value="1"/>
</dbReference>
<evidence type="ECO:0000313" key="4">
    <source>
        <dbReference type="Proteomes" id="UP000694700"/>
    </source>
</evidence>
<dbReference type="InterPro" id="IPR000357">
    <property type="entry name" value="HEAT"/>
</dbReference>
<dbReference type="PANTHER" id="PTHR10648:SF4">
    <property type="entry name" value="PROTEIN PHOSPHATASE 2 (FORMERLY 2A), REGULATORY SUBUNIT A, BETA ISOFORM-RELATED"/>
    <property type="match status" value="1"/>
</dbReference>
<dbReference type="InterPro" id="IPR016024">
    <property type="entry name" value="ARM-type_fold"/>
</dbReference>
<dbReference type="Pfam" id="PF02985">
    <property type="entry name" value="HEAT"/>
    <property type="match status" value="1"/>
</dbReference>
<dbReference type="Proteomes" id="UP000694700">
    <property type="component" value="Unplaced"/>
</dbReference>
<reference evidence="3" key="1">
    <citation type="submission" date="2025-08" db="UniProtKB">
        <authorList>
            <consortium name="Ensembl"/>
        </authorList>
    </citation>
    <scope>IDENTIFICATION</scope>
</reference>
<protein>
    <submittedName>
        <fullName evidence="3">Uncharacterized protein</fullName>
    </submittedName>
</protein>
<dbReference type="Ensembl" id="ENSCCRT00015026419.1">
    <property type="protein sequence ID" value="ENSCCRP00015025510.1"/>
    <property type="gene ID" value="ENSCCRG00015010803.1"/>
</dbReference>
<dbReference type="Gene3D" id="1.25.10.10">
    <property type="entry name" value="Leucine-rich Repeat Variant"/>
    <property type="match status" value="1"/>
</dbReference>
<name>A0A8C1YRN8_CYPCA</name>
<accession>A0A8C1YRN8</accession>
<dbReference type="GO" id="GO:0005829">
    <property type="term" value="C:cytosol"/>
    <property type="evidence" value="ECO:0007669"/>
    <property type="project" value="TreeGrafter"/>
</dbReference>